<gene>
    <name evidence="3" type="ORF">caldi_09560</name>
</gene>
<reference evidence="3" key="1">
    <citation type="submission" date="2022-03" db="EMBL/GenBank/DDBJ databases">
        <title>Complete genome sequence of Caldinitratiruptor microaerophilus.</title>
        <authorList>
            <person name="Mukaiyama R."/>
            <person name="Nishiyama T."/>
            <person name="Ueda K."/>
        </authorList>
    </citation>
    <scope>NUCLEOTIDE SEQUENCE</scope>
    <source>
        <strain evidence="3">JCM 16183</strain>
    </source>
</reference>
<evidence type="ECO:0000313" key="4">
    <source>
        <dbReference type="Proteomes" id="UP001163687"/>
    </source>
</evidence>
<dbReference type="InterPro" id="IPR002559">
    <property type="entry name" value="Transposase_11"/>
</dbReference>
<keyword evidence="1" id="KW-0812">Transmembrane</keyword>
<dbReference type="AlphaFoldDB" id="A0AA35G5P9"/>
<dbReference type="GO" id="GO:0004803">
    <property type="term" value="F:transposase activity"/>
    <property type="evidence" value="ECO:0007669"/>
    <property type="project" value="InterPro"/>
</dbReference>
<name>A0AA35G5P9_9FIRM</name>
<dbReference type="RefSeq" id="WP_264843950.1">
    <property type="nucleotide sequence ID" value="NZ_AP025628.1"/>
</dbReference>
<sequence>MKLLSQFLRYASSTFLLPQLLAPVRAHRHPARAQIPTHSALLAWILGFVARVHSREELGRLLDRPALHRLTGRHISADSLARIAAQLDHDSLRTQLLVPLIRRMRRNKLWSPGSVGPFVMVAIDGSEPFHTPHRHCAACLSRTRADGQTEYYHRVVVASIVGTHPRILLDLEPVQRGESEVAAAGRLVDRLANAFPWVHVFLLDAGFAQGPFLAQIDRLGRGFIVRVKDQERRLLLRDAQALAARSQPARWVTSWGHRRLRVQAWDEDHFTSWDSYPGALRVLIVDEEELPEPATRRRQTPFPGRLRPRAFYATNLSPGQLPTRALWEAAHHRWNLENTGFHQLKHEFHWNHPFAHQSPEALLSTWLLLAVAFNLFLTFVYRRLRMARQGEKPARWFAGELYAALRVAPAELLPYLAAG</sequence>
<evidence type="ECO:0000313" key="3">
    <source>
        <dbReference type="EMBL" id="BDG59866.1"/>
    </source>
</evidence>
<feature type="transmembrane region" description="Helical" evidence="1">
    <location>
        <begin position="361"/>
        <end position="381"/>
    </location>
</feature>
<dbReference type="SUPFAM" id="SSF53098">
    <property type="entry name" value="Ribonuclease H-like"/>
    <property type="match status" value="1"/>
</dbReference>
<organism evidence="3 4">
    <name type="scientific">Caldinitratiruptor microaerophilus</name>
    <dbReference type="NCBI Taxonomy" id="671077"/>
    <lineage>
        <taxon>Bacteria</taxon>
        <taxon>Bacillati</taxon>
        <taxon>Bacillota</taxon>
        <taxon>Clostridia</taxon>
        <taxon>Eubacteriales</taxon>
        <taxon>Symbiobacteriaceae</taxon>
        <taxon>Caldinitratiruptor</taxon>
    </lineage>
</organism>
<evidence type="ECO:0000259" key="2">
    <source>
        <dbReference type="Pfam" id="PF01609"/>
    </source>
</evidence>
<protein>
    <recommendedName>
        <fullName evidence="2">Transposase IS4-like domain-containing protein</fullName>
    </recommendedName>
</protein>
<dbReference type="InterPro" id="IPR012337">
    <property type="entry name" value="RNaseH-like_sf"/>
</dbReference>
<evidence type="ECO:0000256" key="1">
    <source>
        <dbReference type="SAM" id="Phobius"/>
    </source>
</evidence>
<dbReference type="Pfam" id="PF01609">
    <property type="entry name" value="DDE_Tnp_1"/>
    <property type="match status" value="1"/>
</dbReference>
<dbReference type="EMBL" id="AP025628">
    <property type="protein sequence ID" value="BDG59866.1"/>
    <property type="molecule type" value="Genomic_DNA"/>
</dbReference>
<dbReference type="GO" id="GO:0003677">
    <property type="term" value="F:DNA binding"/>
    <property type="evidence" value="ECO:0007669"/>
    <property type="project" value="InterPro"/>
</dbReference>
<dbReference type="GO" id="GO:0006313">
    <property type="term" value="P:DNA transposition"/>
    <property type="evidence" value="ECO:0007669"/>
    <property type="project" value="InterPro"/>
</dbReference>
<dbReference type="Proteomes" id="UP001163687">
    <property type="component" value="Chromosome"/>
</dbReference>
<keyword evidence="1" id="KW-0472">Membrane</keyword>
<proteinExistence type="predicted"/>
<keyword evidence="4" id="KW-1185">Reference proteome</keyword>
<keyword evidence="1" id="KW-1133">Transmembrane helix</keyword>
<accession>A0AA35G5P9</accession>
<dbReference type="KEGG" id="cmic:caldi_09560"/>
<feature type="domain" description="Transposase IS4-like" evidence="2">
    <location>
        <begin position="145"/>
        <end position="375"/>
    </location>
</feature>